<dbReference type="PANTHER" id="PTHR38696">
    <property type="entry name" value="MEDIATOR OF RNA POLYMERASE II TRANSCRIPTION SUBUNIT 13"/>
    <property type="match status" value="1"/>
</dbReference>
<reference evidence="1 2" key="1">
    <citation type="submission" date="2024-08" db="EMBL/GenBank/DDBJ databases">
        <title>Gnathostoma spinigerum genome.</title>
        <authorList>
            <person name="Gonzalez-Bertolin B."/>
            <person name="Monzon S."/>
            <person name="Zaballos A."/>
            <person name="Jimenez P."/>
            <person name="Dekumyoy P."/>
            <person name="Varona S."/>
            <person name="Cuesta I."/>
            <person name="Sumanam S."/>
            <person name="Adisakwattana P."/>
            <person name="Gasser R.B."/>
            <person name="Hernandez-Gonzalez A."/>
            <person name="Young N.D."/>
            <person name="Perteguer M.J."/>
        </authorList>
    </citation>
    <scope>NUCLEOTIDE SEQUENCE [LARGE SCALE GENOMIC DNA]</scope>
    <source>
        <strain evidence="1">AL3</strain>
        <tissue evidence="1">Liver</tissue>
    </source>
</reference>
<dbReference type="PANTHER" id="PTHR38696:SF1">
    <property type="entry name" value="MEDIATOR OF RNA POLYMERASE II TRANSCRIPTION SUBUNIT 13"/>
    <property type="match status" value="1"/>
</dbReference>
<name>A0ABD6EP43_9BILA</name>
<protein>
    <submittedName>
        <fullName evidence="1">Uncharacterized protein</fullName>
    </submittedName>
</protein>
<organism evidence="1 2">
    <name type="scientific">Gnathostoma spinigerum</name>
    <dbReference type="NCBI Taxonomy" id="75299"/>
    <lineage>
        <taxon>Eukaryota</taxon>
        <taxon>Metazoa</taxon>
        <taxon>Ecdysozoa</taxon>
        <taxon>Nematoda</taxon>
        <taxon>Chromadorea</taxon>
        <taxon>Rhabditida</taxon>
        <taxon>Spirurina</taxon>
        <taxon>Gnathostomatomorpha</taxon>
        <taxon>Gnathostomatoidea</taxon>
        <taxon>Gnathostomatidae</taxon>
        <taxon>Gnathostoma</taxon>
    </lineage>
</organism>
<accession>A0ABD6EP43</accession>
<proteinExistence type="predicted"/>
<dbReference type="Proteomes" id="UP001608902">
    <property type="component" value="Unassembled WGS sequence"/>
</dbReference>
<keyword evidence="2" id="KW-1185">Reference proteome</keyword>
<dbReference type="AlphaFoldDB" id="A0ABD6EP43"/>
<feature type="non-terminal residue" evidence="1">
    <location>
        <position position="1"/>
    </location>
</feature>
<evidence type="ECO:0000313" key="2">
    <source>
        <dbReference type="Proteomes" id="UP001608902"/>
    </source>
</evidence>
<gene>
    <name evidence="1" type="ORF">AB6A40_008342</name>
</gene>
<dbReference type="EMBL" id="JBGFUD010007582">
    <property type="protein sequence ID" value="MFH4981633.1"/>
    <property type="molecule type" value="Genomic_DNA"/>
</dbReference>
<evidence type="ECO:0000313" key="1">
    <source>
        <dbReference type="EMBL" id="MFH4981633.1"/>
    </source>
</evidence>
<comment type="caution">
    <text evidence="1">The sequence shown here is derived from an EMBL/GenBank/DDBJ whole genome shotgun (WGS) entry which is preliminary data.</text>
</comment>
<sequence length="379" mass="42511">KLVNAPPQAHQLLIDAVGSLLQNSSVENMYSEVKLRGYAWLTADPSSGCEVRKILLDIFRRFHSIGYRYYATANLKNTADCIFFISDENDVGLREYAMLSLNATDRIRLIDTSPEIIKTVHHCLEQNWSKGIQSESLKNDGLYYEFKLSGRPWLSSGDEAIDSRLILTVLFQQLAAIGWGVVTALDISRRANDKAVFLLRRCAATSIPHFAISMNEVDIIRVICSNKEVVDFIAATLSECWTLGVSSLGLRNGCAEFKLNGTPWSCSTITSQFELTRMLMSRIMYALALRGWKVVCSADVSAKYHRSENDPPHPVDVHSWFVAYTGHENDQQTMPSSLLSPEVQRIYPSAPPLNLEQPTDEPPSYDDVVKASNIGWNIR</sequence>